<evidence type="ECO:0000256" key="5">
    <source>
        <dbReference type="ARBA" id="ARBA00022840"/>
    </source>
</evidence>
<evidence type="ECO:0000313" key="7">
    <source>
        <dbReference type="EMBL" id="MFL9844070.1"/>
    </source>
</evidence>
<dbReference type="EMBL" id="JBELPZ010000004">
    <property type="protein sequence ID" value="MFL9844070.1"/>
    <property type="molecule type" value="Genomic_DNA"/>
</dbReference>
<dbReference type="SUPFAM" id="SSF55874">
    <property type="entry name" value="ATPase domain of HSP90 chaperone/DNA topoisomerase II/histidine kinase"/>
    <property type="match status" value="2"/>
</dbReference>
<evidence type="ECO:0000313" key="8">
    <source>
        <dbReference type="Proteomes" id="UP001629156"/>
    </source>
</evidence>
<evidence type="ECO:0000256" key="6">
    <source>
        <dbReference type="ARBA" id="ARBA00023012"/>
    </source>
</evidence>
<evidence type="ECO:0000256" key="2">
    <source>
        <dbReference type="ARBA" id="ARBA00022679"/>
    </source>
</evidence>
<dbReference type="GO" id="GO:0005524">
    <property type="term" value="F:ATP binding"/>
    <property type="evidence" value="ECO:0007669"/>
    <property type="project" value="UniProtKB-KW"/>
</dbReference>
<dbReference type="PANTHER" id="PTHR43065:SF10">
    <property type="entry name" value="PEROXIDE STRESS-ACTIVATED HISTIDINE KINASE MAK3"/>
    <property type="match status" value="1"/>
</dbReference>
<gene>
    <name evidence="7" type="ORF">ABS766_06530</name>
</gene>
<keyword evidence="8" id="KW-1185">Reference proteome</keyword>
<evidence type="ECO:0000256" key="3">
    <source>
        <dbReference type="ARBA" id="ARBA00022741"/>
    </source>
</evidence>
<dbReference type="Gene3D" id="3.30.565.10">
    <property type="entry name" value="Histidine kinase-like ATPase, C-terminal domain"/>
    <property type="match status" value="2"/>
</dbReference>
<comment type="caution">
    <text evidence="7">The sequence shown here is derived from an EMBL/GenBank/DDBJ whole genome shotgun (WGS) entry which is preliminary data.</text>
</comment>
<keyword evidence="4" id="KW-0418">Kinase</keyword>
<dbReference type="Proteomes" id="UP001629156">
    <property type="component" value="Unassembled WGS sequence"/>
</dbReference>
<dbReference type="PANTHER" id="PTHR43065">
    <property type="entry name" value="SENSOR HISTIDINE KINASE"/>
    <property type="match status" value="1"/>
</dbReference>
<proteinExistence type="predicted"/>
<keyword evidence="5 7" id="KW-0067">ATP-binding</keyword>
<keyword evidence="2" id="KW-0808">Transferase</keyword>
<dbReference type="InterPro" id="IPR036890">
    <property type="entry name" value="HATPase_C_sf"/>
</dbReference>
<organism evidence="7 8">
    <name type="scientific">Flavobacterium rhizosphaerae</name>
    <dbReference type="NCBI Taxonomy" id="3163298"/>
    <lineage>
        <taxon>Bacteria</taxon>
        <taxon>Pseudomonadati</taxon>
        <taxon>Bacteroidota</taxon>
        <taxon>Flavobacteriia</taxon>
        <taxon>Flavobacteriales</taxon>
        <taxon>Flavobacteriaceae</taxon>
        <taxon>Flavobacterium</taxon>
    </lineage>
</organism>
<evidence type="ECO:0000256" key="1">
    <source>
        <dbReference type="ARBA" id="ARBA00022553"/>
    </source>
</evidence>
<evidence type="ECO:0000256" key="4">
    <source>
        <dbReference type="ARBA" id="ARBA00022777"/>
    </source>
</evidence>
<dbReference type="Pfam" id="PF13589">
    <property type="entry name" value="HATPase_c_3"/>
    <property type="match status" value="1"/>
</dbReference>
<sequence>MELIKNSYDAYASQVRVTMKDVDEKSGEITIEDDGIGMSKDIITNVWMQPGSDHKLKIIKSIKDNPSAKVDRAPIGEKGIGRFGVHKLGYQIEMISKMENKKEVFLRINWRDFEKDDLLENIKVDLYERDTPEYFKNGKRGTRISIKELKNKWSRGTIRELYRAVNSLSSPFETLDSFKVFFSIDKQDWLSGLMSFKEIKEYALYYAEAVIDGNQISTLKYEFRPWDTMSKLEERVETYHNIRMVEQVIDEVSKKKAWQDLDLTGYKIGRVRFKLLIFDRESKILSLGVTDKKGFTNYLNTNGGVRVFRNGIRVYDYGEPGNDWLNLDMMRVNQPGKTISNNIVIGAIDLSRTSSSGLDEKTNREGFVENESYFKFLSAIRFTIDKVLTERNKDKEKIRKLYSPTSASQPVIGNLGVLQEKIISQIPPGDFQKDLLKSIKDIEEDYKTISDIYTRSSSAGLSLGIVIHEVIHMIAELVAAVESKSVDDQVRSLVKTLQRTVSDYAGVIKQSGKSREDLLEIIDQSLSNIQFRLKVHELEVIRQYKKRVNLNTMVRCSHNLVVSTLINLTDNSIWWQNYANVKKKKLYIDLIEEPQGYISILIADNGPGFTISTDDAVKPFVSDKPGGMGLGLHLAYEVMNSQKGELIFPEEGDYDLPNEFKKGAKLLLAFKR</sequence>
<protein>
    <submittedName>
        <fullName evidence="7">ATP-binding protein</fullName>
    </submittedName>
</protein>
<keyword evidence="1" id="KW-0597">Phosphoprotein</keyword>
<accession>A0ABW8YY40</accession>
<reference evidence="7 8" key="1">
    <citation type="submission" date="2024-06" db="EMBL/GenBank/DDBJ databases">
        <authorList>
            <person name="Kaempfer P."/>
            <person name="Viver T."/>
        </authorList>
    </citation>
    <scope>NUCLEOTIDE SEQUENCE [LARGE SCALE GENOMIC DNA]</scope>
    <source>
        <strain evidence="7 8">ST-119</strain>
    </source>
</reference>
<name>A0ABW8YY40_9FLAO</name>
<keyword evidence="3" id="KW-0547">Nucleotide-binding</keyword>
<keyword evidence="6" id="KW-0902">Two-component regulatory system</keyword>